<organism evidence="1 2">
    <name type="scientific">Clunio marinus</name>
    <dbReference type="NCBI Taxonomy" id="568069"/>
    <lineage>
        <taxon>Eukaryota</taxon>
        <taxon>Metazoa</taxon>
        <taxon>Ecdysozoa</taxon>
        <taxon>Arthropoda</taxon>
        <taxon>Hexapoda</taxon>
        <taxon>Insecta</taxon>
        <taxon>Pterygota</taxon>
        <taxon>Neoptera</taxon>
        <taxon>Endopterygota</taxon>
        <taxon>Diptera</taxon>
        <taxon>Nematocera</taxon>
        <taxon>Chironomoidea</taxon>
        <taxon>Chironomidae</taxon>
        <taxon>Clunio</taxon>
    </lineage>
</organism>
<gene>
    <name evidence="1" type="ORF">CLUMA_CG008804</name>
</gene>
<evidence type="ECO:0000313" key="1">
    <source>
        <dbReference type="EMBL" id="CRK95227.1"/>
    </source>
</evidence>
<keyword evidence="2" id="KW-1185">Reference proteome</keyword>
<dbReference type="EMBL" id="CVRI01000041">
    <property type="protein sequence ID" value="CRK95227.1"/>
    <property type="molecule type" value="Genomic_DNA"/>
</dbReference>
<protein>
    <submittedName>
        <fullName evidence="1">CLUMA_CG008804, isoform A</fullName>
    </submittedName>
</protein>
<evidence type="ECO:0000313" key="2">
    <source>
        <dbReference type="Proteomes" id="UP000183832"/>
    </source>
</evidence>
<dbReference type="AlphaFoldDB" id="A0A1J1I4W1"/>
<accession>A0A1J1I4W1</accession>
<sequence length="69" mass="8138">MFYELHSFKHKTRGTSGDHKTYQLATVCCIAVVKLKKENQNCENIFKKCFHRFISEVKVKHSVEMLFTV</sequence>
<dbReference type="Proteomes" id="UP000183832">
    <property type="component" value="Unassembled WGS sequence"/>
</dbReference>
<reference evidence="1 2" key="1">
    <citation type="submission" date="2015-04" db="EMBL/GenBank/DDBJ databases">
        <authorList>
            <person name="Syromyatnikov M.Y."/>
            <person name="Popov V.N."/>
        </authorList>
    </citation>
    <scope>NUCLEOTIDE SEQUENCE [LARGE SCALE GENOMIC DNA]</scope>
</reference>
<name>A0A1J1I4W1_9DIPT</name>
<proteinExistence type="predicted"/>